<feature type="transmembrane region" description="Helical" evidence="1">
    <location>
        <begin position="65"/>
        <end position="90"/>
    </location>
</feature>
<evidence type="ECO:0000313" key="3">
    <source>
        <dbReference type="Proteomes" id="UP000215731"/>
    </source>
</evidence>
<evidence type="ECO:0000256" key="1">
    <source>
        <dbReference type="SAM" id="Phobius"/>
    </source>
</evidence>
<proteinExistence type="predicted"/>
<reference evidence="2 3" key="1">
    <citation type="journal article" date="2014" name="Front. Microbiol.">
        <title>Population and genomic analysis of the genus Halorubrum.</title>
        <authorList>
            <person name="Fullmer M.S."/>
            <person name="Soucy S.M."/>
            <person name="Swithers K.S."/>
            <person name="Makkay A.M."/>
            <person name="Wheeler R."/>
            <person name="Ventosa A."/>
            <person name="Gogarten J.P."/>
            <person name="Papke R.T."/>
        </authorList>
    </citation>
    <scope>NUCLEOTIDE SEQUENCE [LARGE SCALE GENOMIC DNA]</scope>
    <source>
        <strain evidence="2 3">Ga36</strain>
    </source>
</reference>
<comment type="caution">
    <text evidence="2">The sequence shown here is derived from an EMBL/GenBank/DDBJ whole genome shotgun (WGS) entry which is preliminary data.</text>
</comment>
<dbReference type="Proteomes" id="UP000215731">
    <property type="component" value="Unassembled WGS sequence"/>
</dbReference>
<name>A0A256J8P8_HALEZ</name>
<protein>
    <submittedName>
        <fullName evidence="2">Uncharacterized protein</fullName>
    </submittedName>
</protein>
<dbReference type="EMBL" id="NHOZ01000025">
    <property type="protein sequence ID" value="OYR65175.1"/>
    <property type="molecule type" value="Genomic_DNA"/>
</dbReference>
<dbReference type="RefSeq" id="WP_094552489.1">
    <property type="nucleotide sequence ID" value="NZ_NHOZ01000025.1"/>
</dbReference>
<keyword evidence="1" id="KW-0472">Membrane</keyword>
<gene>
    <name evidence="2" type="ORF">DJ80_02770</name>
</gene>
<organism evidence="2 3">
    <name type="scientific">Halorubrum ezzemoulense</name>
    <name type="common">Halorubrum chaoviator</name>
    <dbReference type="NCBI Taxonomy" id="337243"/>
    <lineage>
        <taxon>Archaea</taxon>
        <taxon>Methanobacteriati</taxon>
        <taxon>Methanobacteriota</taxon>
        <taxon>Stenosarchaea group</taxon>
        <taxon>Halobacteria</taxon>
        <taxon>Halobacteriales</taxon>
        <taxon>Haloferacaceae</taxon>
        <taxon>Halorubrum</taxon>
    </lineage>
</organism>
<accession>A0A256J8P8</accession>
<feature type="transmembrane region" description="Helical" evidence="1">
    <location>
        <begin position="97"/>
        <end position="119"/>
    </location>
</feature>
<keyword evidence="1" id="KW-0812">Transmembrane</keyword>
<keyword evidence="1" id="KW-1133">Transmembrane helix</keyword>
<dbReference type="AlphaFoldDB" id="A0A256J8P8"/>
<sequence>MNTTSVFGAVMSLAVMFALISGSGVGAEIFGVEKETTGLDKLSEAAEENKDPEFSVVSAVAQAPFVGAILQFGDMVRTFVTVVGLLPIYLGRLGFPLWFATPIGVLAQLIASIGVFQVVTGREFL</sequence>
<evidence type="ECO:0000313" key="2">
    <source>
        <dbReference type="EMBL" id="OYR65175.1"/>
    </source>
</evidence>